<dbReference type="EMBL" id="JACOOI010000015">
    <property type="protein sequence ID" value="MBC5643996.1"/>
    <property type="molecule type" value="Genomic_DNA"/>
</dbReference>
<organism evidence="1 2">
    <name type="scientific">Parabacteroides segnis</name>
    <dbReference type="NCBI Taxonomy" id="2763058"/>
    <lineage>
        <taxon>Bacteria</taxon>
        <taxon>Pseudomonadati</taxon>
        <taxon>Bacteroidota</taxon>
        <taxon>Bacteroidia</taxon>
        <taxon>Bacteroidales</taxon>
        <taxon>Tannerellaceae</taxon>
        <taxon>Parabacteroides</taxon>
    </lineage>
</organism>
<proteinExistence type="predicted"/>
<keyword evidence="2" id="KW-1185">Reference proteome</keyword>
<dbReference type="Proteomes" id="UP000644010">
    <property type="component" value="Unassembled WGS sequence"/>
</dbReference>
<evidence type="ECO:0000313" key="2">
    <source>
        <dbReference type="Proteomes" id="UP000644010"/>
    </source>
</evidence>
<accession>A0ABR7E2M0</accession>
<dbReference type="RefSeq" id="WP_186959951.1">
    <property type="nucleotide sequence ID" value="NZ_JACOOI010000015.1"/>
</dbReference>
<evidence type="ECO:0000313" key="1">
    <source>
        <dbReference type="EMBL" id="MBC5643996.1"/>
    </source>
</evidence>
<reference evidence="1 2" key="1">
    <citation type="submission" date="2020-08" db="EMBL/GenBank/DDBJ databases">
        <title>Genome public.</title>
        <authorList>
            <person name="Liu C."/>
            <person name="Sun Q."/>
        </authorList>
    </citation>
    <scope>NUCLEOTIDE SEQUENCE [LARGE SCALE GENOMIC DNA]</scope>
    <source>
        <strain evidence="1 2">BX2</strain>
    </source>
</reference>
<sequence>METTTVKNLYDSFIRMTPSEQHDFISHINDYENQTVAYAADGRPLTRAQYRERVHAGIAQYAKGHYKSLEELCEETGHKYAEL</sequence>
<name>A0ABR7E2M0_9BACT</name>
<comment type="caution">
    <text evidence="1">The sequence shown here is derived from an EMBL/GenBank/DDBJ whole genome shotgun (WGS) entry which is preliminary data.</text>
</comment>
<protein>
    <submittedName>
        <fullName evidence="1">Uncharacterized protein</fullName>
    </submittedName>
</protein>
<gene>
    <name evidence="1" type="ORF">H8S77_14015</name>
</gene>